<keyword evidence="2" id="KW-1185">Reference proteome</keyword>
<sequence length="102" mass="11556">MAPFQLTIYRNFISKELFPLGRCTSTCVPQEEAKKTVPLLQRSPLRPPEYQQLSHASCGQPPPSPYLQKLETREKLPFAGAAKSPARWQSFCCPLPSWLLKP</sequence>
<protein>
    <submittedName>
        <fullName evidence="1">Uncharacterized protein</fullName>
    </submittedName>
</protein>
<dbReference type="HOGENOM" id="CLU_2279482_0_0_1"/>
<dbReference type="Proteomes" id="UP000009172">
    <property type="component" value="Unassembled WGS sequence"/>
</dbReference>
<accession>F2S1L9</accession>
<dbReference type="AlphaFoldDB" id="F2S1L9"/>
<reference evidence="2" key="1">
    <citation type="journal article" date="2012" name="MBio">
        <title>Comparative genome analysis of Trichophyton rubrum and related dermatophytes reveals candidate genes involved in infection.</title>
        <authorList>
            <person name="Martinez D.A."/>
            <person name="Oliver B.G."/>
            <person name="Graeser Y."/>
            <person name="Goldberg J.M."/>
            <person name="Li W."/>
            <person name="Martinez-Rossi N.M."/>
            <person name="Monod M."/>
            <person name="Shelest E."/>
            <person name="Barton R.C."/>
            <person name="Birch E."/>
            <person name="Brakhage A.A."/>
            <person name="Chen Z."/>
            <person name="Gurr S.J."/>
            <person name="Heiman D."/>
            <person name="Heitman J."/>
            <person name="Kosti I."/>
            <person name="Rossi A."/>
            <person name="Saif S."/>
            <person name="Samalova M."/>
            <person name="Saunders C.W."/>
            <person name="Shea T."/>
            <person name="Summerbell R.C."/>
            <person name="Xu J."/>
            <person name="Young S."/>
            <person name="Zeng Q."/>
            <person name="Birren B.W."/>
            <person name="Cuomo C.A."/>
            <person name="White T.C."/>
        </authorList>
    </citation>
    <scope>NUCLEOTIDE SEQUENCE [LARGE SCALE GENOMIC DNA]</scope>
    <source>
        <strain evidence="2">CBS 112818</strain>
    </source>
</reference>
<evidence type="ECO:0000313" key="2">
    <source>
        <dbReference type="Proteomes" id="UP000009172"/>
    </source>
</evidence>
<dbReference type="EMBL" id="GG698502">
    <property type="protein sequence ID" value="EGD97468.1"/>
    <property type="molecule type" value="Genomic_DNA"/>
</dbReference>
<organism evidence="1 2">
    <name type="scientific">Trichophyton tonsurans (strain CBS 112818)</name>
    <name type="common">Scalp ringworm fungus</name>
    <dbReference type="NCBI Taxonomy" id="647933"/>
    <lineage>
        <taxon>Eukaryota</taxon>
        <taxon>Fungi</taxon>
        <taxon>Dikarya</taxon>
        <taxon>Ascomycota</taxon>
        <taxon>Pezizomycotina</taxon>
        <taxon>Eurotiomycetes</taxon>
        <taxon>Eurotiomycetidae</taxon>
        <taxon>Onygenales</taxon>
        <taxon>Arthrodermataceae</taxon>
        <taxon>Trichophyton</taxon>
    </lineage>
</organism>
<evidence type="ECO:0000313" key="1">
    <source>
        <dbReference type="EMBL" id="EGD97468.1"/>
    </source>
</evidence>
<proteinExistence type="predicted"/>
<name>F2S1L9_TRIT1</name>
<gene>
    <name evidence="1" type="ORF">TESG_08494</name>
</gene>